<comment type="caution">
    <text evidence="18">The sequence shown here is derived from an EMBL/GenBank/DDBJ whole genome shotgun (WGS) entry which is preliminary data.</text>
</comment>
<dbReference type="PROSITE" id="PS01056">
    <property type="entry name" value="DNA_LIGASE_N2"/>
    <property type="match status" value="1"/>
</dbReference>
<dbReference type="SMART" id="SM00278">
    <property type="entry name" value="HhH1"/>
    <property type="match status" value="3"/>
</dbReference>
<feature type="binding site" evidence="15">
    <location>
        <position position="418"/>
    </location>
    <ligand>
        <name>Zn(2+)</name>
        <dbReference type="ChEBI" id="CHEBI:29105"/>
    </ligand>
</feature>
<dbReference type="Pfam" id="PF00533">
    <property type="entry name" value="BRCT"/>
    <property type="match status" value="1"/>
</dbReference>
<evidence type="ECO:0000256" key="6">
    <source>
        <dbReference type="ARBA" id="ARBA00022723"/>
    </source>
</evidence>
<dbReference type="PANTHER" id="PTHR23389">
    <property type="entry name" value="CHROMOSOME TRANSMISSION FIDELITY FACTOR 18"/>
    <property type="match status" value="1"/>
</dbReference>
<dbReference type="Pfam" id="PF12826">
    <property type="entry name" value="HHH_2"/>
    <property type="match status" value="1"/>
</dbReference>
<dbReference type="PANTHER" id="PTHR23389:SF9">
    <property type="entry name" value="DNA LIGASE"/>
    <property type="match status" value="1"/>
</dbReference>
<feature type="binding site" evidence="15">
    <location>
        <position position="277"/>
    </location>
    <ligand>
        <name>NAD(+)</name>
        <dbReference type="ChEBI" id="CHEBI:57540"/>
    </ligand>
</feature>
<dbReference type="InterPro" id="IPR001679">
    <property type="entry name" value="DNA_ligase"/>
</dbReference>
<keyword evidence="5 15" id="KW-0235">DNA replication</keyword>
<evidence type="ECO:0000256" key="8">
    <source>
        <dbReference type="ARBA" id="ARBA00022833"/>
    </source>
</evidence>
<evidence type="ECO:0000256" key="16">
    <source>
        <dbReference type="RuleBase" id="RU000618"/>
    </source>
</evidence>
<dbReference type="PATRIC" id="fig|87541.4.peg.957"/>
<evidence type="ECO:0000256" key="12">
    <source>
        <dbReference type="ARBA" id="ARBA00023211"/>
    </source>
</evidence>
<dbReference type="STRING" id="87541.AWM71_02875"/>
<evidence type="ECO:0000256" key="15">
    <source>
        <dbReference type="HAMAP-Rule" id="MF_01588"/>
    </source>
</evidence>
<feature type="binding site" evidence="15">
    <location>
        <position position="127"/>
    </location>
    <ligand>
        <name>NAD(+)</name>
        <dbReference type="ChEBI" id="CHEBI:57540"/>
    </ligand>
</feature>
<dbReference type="Gene3D" id="6.20.10.30">
    <property type="match status" value="1"/>
</dbReference>
<comment type="catalytic activity">
    <reaction evidence="13 15 16">
        <text>NAD(+) + (deoxyribonucleotide)n-3'-hydroxyl + 5'-phospho-(deoxyribonucleotide)m = (deoxyribonucleotide)n+m + AMP + beta-nicotinamide D-nucleotide.</text>
        <dbReference type="EC" id="6.5.1.2"/>
    </reaction>
</comment>
<feature type="binding site" evidence="15">
    <location>
        <position position="301"/>
    </location>
    <ligand>
        <name>NAD(+)</name>
        <dbReference type="ChEBI" id="CHEBI:57540"/>
    </ligand>
</feature>
<feature type="binding site" evidence="15">
    <location>
        <position position="104"/>
    </location>
    <ligand>
        <name>NAD(+)</name>
        <dbReference type="ChEBI" id="CHEBI:57540"/>
    </ligand>
</feature>
<dbReference type="InterPro" id="IPR012340">
    <property type="entry name" value="NA-bd_OB-fold"/>
</dbReference>
<keyword evidence="10 15" id="KW-0520">NAD</keyword>
<dbReference type="InterPro" id="IPR013839">
    <property type="entry name" value="DNAligase_adenylation"/>
</dbReference>
<dbReference type="FunFam" id="2.40.50.140:FF:000012">
    <property type="entry name" value="DNA ligase"/>
    <property type="match status" value="1"/>
</dbReference>
<dbReference type="SUPFAM" id="SSF52113">
    <property type="entry name" value="BRCT domain"/>
    <property type="match status" value="1"/>
</dbReference>
<dbReference type="EC" id="6.5.1.2" evidence="2 15"/>
<dbReference type="NCBIfam" id="TIGR00575">
    <property type="entry name" value="dnlj"/>
    <property type="match status" value="1"/>
</dbReference>
<dbReference type="SMART" id="SM00292">
    <property type="entry name" value="BRCT"/>
    <property type="match status" value="1"/>
</dbReference>
<dbReference type="Pfam" id="PF01653">
    <property type="entry name" value="DNA_ligase_aden"/>
    <property type="match status" value="1"/>
</dbReference>
<evidence type="ECO:0000313" key="18">
    <source>
        <dbReference type="EMBL" id="KXB36193.1"/>
    </source>
</evidence>
<dbReference type="EMBL" id="LSCQ01000046">
    <property type="protein sequence ID" value="KXB36193.1"/>
    <property type="molecule type" value="Genomic_DNA"/>
</dbReference>
<dbReference type="Proteomes" id="UP000070422">
    <property type="component" value="Unassembled WGS sequence"/>
</dbReference>
<evidence type="ECO:0000256" key="1">
    <source>
        <dbReference type="ARBA" id="ARBA00004067"/>
    </source>
</evidence>
<dbReference type="Pfam" id="PF03120">
    <property type="entry name" value="OB_DNA_ligase"/>
    <property type="match status" value="1"/>
</dbReference>
<dbReference type="FunFam" id="1.10.150.20:FF:000006">
    <property type="entry name" value="DNA ligase"/>
    <property type="match status" value="1"/>
</dbReference>
<dbReference type="SUPFAM" id="SSF47781">
    <property type="entry name" value="RuvA domain 2-like"/>
    <property type="match status" value="1"/>
</dbReference>
<evidence type="ECO:0000256" key="10">
    <source>
        <dbReference type="ARBA" id="ARBA00023027"/>
    </source>
</evidence>
<evidence type="ECO:0000256" key="9">
    <source>
        <dbReference type="ARBA" id="ARBA00022842"/>
    </source>
</evidence>
<keyword evidence="12 15" id="KW-0464">Manganese</keyword>
<dbReference type="Gene3D" id="1.10.287.610">
    <property type="entry name" value="Helix hairpin bin"/>
    <property type="match status" value="1"/>
</dbReference>
<dbReference type="FunFam" id="1.10.150.20:FF:000007">
    <property type="entry name" value="DNA ligase"/>
    <property type="match status" value="1"/>
</dbReference>
<dbReference type="NCBIfam" id="NF005932">
    <property type="entry name" value="PRK07956.1"/>
    <property type="match status" value="1"/>
</dbReference>
<dbReference type="FunFam" id="3.30.470.30:FF:000001">
    <property type="entry name" value="DNA ligase"/>
    <property type="match status" value="1"/>
</dbReference>
<dbReference type="InterPro" id="IPR004150">
    <property type="entry name" value="NAD_DNA_ligase_OB"/>
</dbReference>
<dbReference type="GO" id="GO:0003911">
    <property type="term" value="F:DNA ligase (NAD+) activity"/>
    <property type="evidence" value="ECO:0007669"/>
    <property type="project" value="UniProtKB-UniRule"/>
</dbReference>
<dbReference type="PROSITE" id="PS01055">
    <property type="entry name" value="DNA_LIGASE_N1"/>
    <property type="match status" value="1"/>
</dbReference>
<protein>
    <recommendedName>
        <fullName evidence="3 15">DNA ligase</fullName>
        <ecNumber evidence="2 15">6.5.1.2</ecNumber>
    </recommendedName>
    <alternativeName>
        <fullName evidence="15">Polydeoxyribonucleotide synthase [NAD(+)]</fullName>
    </alternativeName>
</protein>
<keyword evidence="8 15" id="KW-0862">Zinc</keyword>
<dbReference type="CDD" id="cd17748">
    <property type="entry name" value="BRCT_DNA_ligase_like"/>
    <property type="match status" value="1"/>
</dbReference>
<evidence type="ECO:0000256" key="4">
    <source>
        <dbReference type="ARBA" id="ARBA00022598"/>
    </source>
</evidence>
<keyword evidence="11 15" id="KW-0234">DNA repair</keyword>
<name>A0A133XZ70_9LACT</name>
<dbReference type="SUPFAM" id="SSF50249">
    <property type="entry name" value="Nucleic acid-binding proteins"/>
    <property type="match status" value="1"/>
</dbReference>
<dbReference type="CDD" id="cd00114">
    <property type="entry name" value="LIGANc"/>
    <property type="match status" value="1"/>
</dbReference>
<feature type="binding site" evidence="15">
    <location>
        <begin position="25"/>
        <end position="29"/>
    </location>
    <ligand>
        <name>NAD(+)</name>
        <dbReference type="ChEBI" id="CHEBI:57540"/>
    </ligand>
</feature>
<feature type="domain" description="BRCT" evidence="17">
    <location>
        <begin position="581"/>
        <end position="651"/>
    </location>
</feature>
<feature type="binding site" evidence="15">
    <location>
        <begin position="74"/>
        <end position="75"/>
    </location>
    <ligand>
        <name>NAD(+)</name>
        <dbReference type="ChEBI" id="CHEBI:57540"/>
    </ligand>
</feature>
<evidence type="ECO:0000256" key="5">
    <source>
        <dbReference type="ARBA" id="ARBA00022705"/>
    </source>
</evidence>
<dbReference type="Gene3D" id="3.30.470.30">
    <property type="entry name" value="DNA ligase/mRNA capping enzyme"/>
    <property type="match status" value="1"/>
</dbReference>
<evidence type="ECO:0000313" key="19">
    <source>
        <dbReference type="Proteomes" id="UP000070422"/>
    </source>
</evidence>
<evidence type="ECO:0000259" key="17">
    <source>
        <dbReference type="PROSITE" id="PS50172"/>
    </source>
</evidence>
<dbReference type="InterPro" id="IPR041663">
    <property type="entry name" value="DisA/LigA_HHH"/>
</dbReference>
<feature type="binding site" evidence="15">
    <location>
        <position position="161"/>
    </location>
    <ligand>
        <name>NAD(+)</name>
        <dbReference type="ChEBI" id="CHEBI:57540"/>
    </ligand>
</feature>
<dbReference type="RefSeq" id="WP_060936908.1">
    <property type="nucleotide sequence ID" value="NZ_JASOZP010000004.1"/>
</dbReference>
<evidence type="ECO:0000256" key="2">
    <source>
        <dbReference type="ARBA" id="ARBA00012722"/>
    </source>
</evidence>
<dbReference type="InterPro" id="IPR003583">
    <property type="entry name" value="Hlx-hairpin-Hlx_DNA-bd_motif"/>
</dbReference>
<comment type="similarity">
    <text evidence="14 15">Belongs to the NAD-dependent DNA ligase family. LigA subfamily.</text>
</comment>
<proteinExistence type="inferred from homology"/>
<evidence type="ECO:0000256" key="14">
    <source>
        <dbReference type="ARBA" id="ARBA00060881"/>
    </source>
</evidence>
<keyword evidence="7 15" id="KW-0227">DNA damage</keyword>
<dbReference type="HAMAP" id="MF_01588">
    <property type="entry name" value="DNA_ligase_A"/>
    <property type="match status" value="1"/>
</dbReference>
<feature type="binding site" evidence="15">
    <location>
        <position position="413"/>
    </location>
    <ligand>
        <name>Zn(2+)</name>
        <dbReference type="ChEBI" id="CHEBI:29105"/>
    </ligand>
</feature>
<dbReference type="AlphaFoldDB" id="A0A133XZ70"/>
<evidence type="ECO:0000256" key="13">
    <source>
        <dbReference type="ARBA" id="ARBA00034005"/>
    </source>
</evidence>
<dbReference type="Gene3D" id="2.40.50.140">
    <property type="entry name" value="Nucleic acid-binding proteins"/>
    <property type="match status" value="1"/>
</dbReference>
<dbReference type="Pfam" id="PF14520">
    <property type="entry name" value="HHH_5"/>
    <property type="match status" value="1"/>
</dbReference>
<feature type="active site" description="N6-AMP-lysine intermediate" evidence="15">
    <location>
        <position position="106"/>
    </location>
</feature>
<dbReference type="GO" id="GO:0006260">
    <property type="term" value="P:DNA replication"/>
    <property type="evidence" value="ECO:0007669"/>
    <property type="project" value="UniProtKB-KW"/>
</dbReference>
<gene>
    <name evidence="15" type="primary">ligA</name>
    <name evidence="18" type="ORF">HMPREF3187_00966</name>
</gene>
<dbReference type="Gene3D" id="1.10.150.20">
    <property type="entry name" value="5' to 3' exonuclease, C-terminal subdomain"/>
    <property type="match status" value="2"/>
</dbReference>
<dbReference type="InterPro" id="IPR004149">
    <property type="entry name" value="Znf_DNAligase_C4"/>
</dbReference>
<dbReference type="SUPFAM" id="SSF56091">
    <property type="entry name" value="DNA ligase/mRNA capping enzyme, catalytic domain"/>
    <property type="match status" value="1"/>
</dbReference>
<dbReference type="InterPro" id="IPR010994">
    <property type="entry name" value="RuvA_2-like"/>
</dbReference>
<dbReference type="InterPro" id="IPR036420">
    <property type="entry name" value="BRCT_dom_sf"/>
</dbReference>
<organism evidence="18 19">
    <name type="scientific">Aerococcus christensenii</name>
    <dbReference type="NCBI Taxonomy" id="87541"/>
    <lineage>
        <taxon>Bacteria</taxon>
        <taxon>Bacillati</taxon>
        <taxon>Bacillota</taxon>
        <taxon>Bacilli</taxon>
        <taxon>Lactobacillales</taxon>
        <taxon>Aerococcaceae</taxon>
        <taxon>Aerococcus</taxon>
    </lineage>
</organism>
<dbReference type="OrthoDB" id="9759736at2"/>
<dbReference type="GO" id="GO:0003677">
    <property type="term" value="F:DNA binding"/>
    <property type="evidence" value="ECO:0007669"/>
    <property type="project" value="InterPro"/>
</dbReference>
<dbReference type="PIRSF" id="PIRSF001604">
    <property type="entry name" value="LigA"/>
    <property type="match status" value="1"/>
</dbReference>
<comment type="cofactor">
    <cofactor evidence="15">
        <name>Mg(2+)</name>
        <dbReference type="ChEBI" id="CHEBI:18420"/>
    </cofactor>
    <cofactor evidence="15">
        <name>Mn(2+)</name>
        <dbReference type="ChEBI" id="CHEBI:29035"/>
    </cofactor>
</comment>
<evidence type="ECO:0000256" key="11">
    <source>
        <dbReference type="ARBA" id="ARBA00023204"/>
    </source>
</evidence>
<comment type="function">
    <text evidence="1 15">DNA ligase that catalyzes the formation of phosphodiester linkages between 5'-phosphoryl and 3'-hydroxyl groups in double-stranded DNA using NAD as a coenzyme and as the energy source for the reaction. It is essential for DNA replication and repair of damaged DNA.</text>
</comment>
<dbReference type="PROSITE" id="PS50172">
    <property type="entry name" value="BRCT"/>
    <property type="match status" value="1"/>
</dbReference>
<dbReference type="GO" id="GO:0006281">
    <property type="term" value="P:DNA repair"/>
    <property type="evidence" value="ECO:0007669"/>
    <property type="project" value="UniProtKB-KW"/>
</dbReference>
<dbReference type="SMART" id="SM00532">
    <property type="entry name" value="LIGANc"/>
    <property type="match status" value="1"/>
</dbReference>
<dbReference type="GO" id="GO:0046872">
    <property type="term" value="F:metal ion binding"/>
    <property type="evidence" value="ECO:0007669"/>
    <property type="project" value="UniProtKB-KW"/>
</dbReference>
<dbReference type="InterPro" id="IPR033136">
    <property type="entry name" value="DNA_ligase_CS"/>
</dbReference>
<feature type="binding site" evidence="15">
    <location>
        <position position="398"/>
    </location>
    <ligand>
        <name>Zn(2+)</name>
        <dbReference type="ChEBI" id="CHEBI:29105"/>
    </ligand>
</feature>
<feature type="binding site" evidence="15">
    <location>
        <position position="395"/>
    </location>
    <ligand>
        <name>Zn(2+)</name>
        <dbReference type="ChEBI" id="CHEBI:29105"/>
    </ligand>
</feature>
<dbReference type="Gene3D" id="3.40.50.10190">
    <property type="entry name" value="BRCT domain"/>
    <property type="match status" value="1"/>
</dbReference>
<keyword evidence="6 15" id="KW-0479">Metal-binding</keyword>
<sequence length="663" mass="74753">MKELVRELNQYAKEYYVWDQPSVTDAEYDQKYRQLEQLEAAYPEEVQSDSPTQRVGDVLDTQLEKVVFDRPMLSLGDVFSRKELEDWLDNVEDQLDEQCAYVCELKIDGLSVSLQYERGRLVRAATRGDGHMGEDITHNVKTIPSVPLHLQEPLSLEVRGEIYMPKEAFVRLNQEREEKGLATFANPRNSAAGSIRQLDPKVAAKRKLNVFLYTGVLGEELGIKSQLDLLTQYPKWGFRVNPLYRLCQTKEEIWQFIEEIQNKRHQLDYDIDGIVVKVNRFNDQETLGYTVKVPKWAIAYKFPAEQVQTTLKEIEWTVGRTGVVTPTAVMEPVLLAGSMVQRASLHNMDLIEAKDIRLNDQVMIHKAGDIIPEVVKVLPDYRTKDSKPYTKPIHCPTCQSLLVHLEEEVALRCINPSCPAQAKERLNHFVSRQAMNISGVGPKLMEQLYDQGLVTTPSDLYHLEEDQLMSLNKIQEKKAHKVVEAIEASKKNSLERLLFGLGIRHVGSKAARDVARYLGEMSDIQAADKETLAQIEGIGEIIADSLVTYFANPSVQHLLQEFKQDGLNMTYLGASSEEIAAVASYFQGKTVVLTGKLEHYTRQEAKQRIESQGGKVTGSVSAHTDVVVSGKEAGSKLTKAQHLGIPILNESETIQYLEGSLPS</sequence>
<evidence type="ECO:0000256" key="7">
    <source>
        <dbReference type="ARBA" id="ARBA00022763"/>
    </source>
</evidence>
<dbReference type="Pfam" id="PF03119">
    <property type="entry name" value="DNA_ligase_ZBD"/>
    <property type="match status" value="1"/>
</dbReference>
<dbReference type="GO" id="GO:0005829">
    <property type="term" value="C:cytosol"/>
    <property type="evidence" value="ECO:0007669"/>
    <property type="project" value="TreeGrafter"/>
</dbReference>
<accession>A0A133XZ70</accession>
<dbReference type="InterPro" id="IPR001357">
    <property type="entry name" value="BRCT_dom"/>
</dbReference>
<evidence type="ECO:0000256" key="3">
    <source>
        <dbReference type="ARBA" id="ARBA00013308"/>
    </source>
</evidence>
<reference evidence="18 19" key="1">
    <citation type="submission" date="2016-01" db="EMBL/GenBank/DDBJ databases">
        <authorList>
            <person name="Oliw E.H."/>
        </authorList>
    </citation>
    <scope>NUCLEOTIDE SEQUENCE [LARGE SCALE GENOMIC DNA]</scope>
    <source>
        <strain evidence="18 19">KA00635</strain>
    </source>
</reference>
<keyword evidence="9 15" id="KW-0460">Magnesium</keyword>
<dbReference type="InterPro" id="IPR013840">
    <property type="entry name" value="DNAligase_N"/>
</dbReference>
<keyword evidence="4 15" id="KW-0436">Ligase</keyword>
<dbReference type="InterPro" id="IPR018239">
    <property type="entry name" value="DNA_ligase_AS"/>
</dbReference>